<evidence type="ECO:0000313" key="3">
    <source>
        <dbReference type="Proteomes" id="UP000009046"/>
    </source>
</evidence>
<dbReference type="RefSeq" id="XP_002424128.1">
    <property type="nucleotide sequence ID" value="XM_002424083.1"/>
</dbReference>
<accession>E0VDD4</accession>
<gene>
    <name evidence="2" type="primary">8238251</name>
    <name evidence="1" type="ORF">Phum_PHUM112470</name>
</gene>
<reference evidence="2" key="3">
    <citation type="submission" date="2021-02" db="UniProtKB">
        <authorList>
            <consortium name="EnsemblMetazoa"/>
        </authorList>
    </citation>
    <scope>IDENTIFICATION</scope>
    <source>
        <strain evidence="2">USDA</strain>
    </source>
</reference>
<dbReference type="HOGENOM" id="CLU_2925369_0_0_1"/>
<protein>
    <submittedName>
        <fullName evidence="1 2">Uncharacterized protein</fullName>
    </submittedName>
</protein>
<name>E0VDD4_PEDHC</name>
<proteinExistence type="predicted"/>
<dbReference type="AlphaFoldDB" id="E0VDD4"/>
<evidence type="ECO:0000313" key="2">
    <source>
        <dbReference type="EnsemblMetazoa" id="PHUM112470-PA"/>
    </source>
</evidence>
<sequence>MEERDSDEKYIHDRFINVLLTKGRGVFYIFNPGFFIPKEVKDGKSGKNEKVKRKRMKRLCA</sequence>
<evidence type="ECO:0000313" key="1">
    <source>
        <dbReference type="EMBL" id="EEB11390.1"/>
    </source>
</evidence>
<keyword evidence="3" id="KW-1185">Reference proteome</keyword>
<organism>
    <name type="scientific">Pediculus humanus subsp. corporis</name>
    <name type="common">Body louse</name>
    <dbReference type="NCBI Taxonomy" id="121224"/>
    <lineage>
        <taxon>Eukaryota</taxon>
        <taxon>Metazoa</taxon>
        <taxon>Ecdysozoa</taxon>
        <taxon>Arthropoda</taxon>
        <taxon>Hexapoda</taxon>
        <taxon>Insecta</taxon>
        <taxon>Pterygota</taxon>
        <taxon>Neoptera</taxon>
        <taxon>Paraneoptera</taxon>
        <taxon>Psocodea</taxon>
        <taxon>Troctomorpha</taxon>
        <taxon>Phthiraptera</taxon>
        <taxon>Anoplura</taxon>
        <taxon>Pediculidae</taxon>
        <taxon>Pediculus</taxon>
    </lineage>
</organism>
<dbReference type="CTD" id="8238251"/>
<reference evidence="1" key="2">
    <citation type="submission" date="2007-04" db="EMBL/GenBank/DDBJ databases">
        <title>The genome of the human body louse.</title>
        <authorList>
            <consortium name="The Human Body Louse Genome Consortium"/>
            <person name="Kirkness E."/>
            <person name="Walenz B."/>
            <person name="Hass B."/>
            <person name="Bruggner R."/>
            <person name="Strausberg R."/>
        </authorList>
    </citation>
    <scope>NUCLEOTIDE SEQUENCE</scope>
    <source>
        <strain evidence="1">USDA</strain>
    </source>
</reference>
<reference evidence="1" key="1">
    <citation type="submission" date="2007-04" db="EMBL/GenBank/DDBJ databases">
        <title>Annotation of Pediculus humanus corporis strain USDA.</title>
        <authorList>
            <person name="Kirkness E."/>
            <person name="Hannick L."/>
            <person name="Hass B."/>
            <person name="Bruggner R."/>
            <person name="Lawson D."/>
            <person name="Bidwell S."/>
            <person name="Joardar V."/>
            <person name="Caler E."/>
            <person name="Walenz B."/>
            <person name="Inman J."/>
            <person name="Schobel S."/>
            <person name="Galinsky K."/>
            <person name="Amedeo P."/>
            <person name="Strausberg R."/>
        </authorList>
    </citation>
    <scope>NUCLEOTIDE SEQUENCE</scope>
    <source>
        <strain evidence="1">USDA</strain>
    </source>
</reference>
<dbReference type="InParanoid" id="E0VDD4"/>
<dbReference type="Proteomes" id="UP000009046">
    <property type="component" value="Unassembled WGS sequence"/>
</dbReference>
<dbReference type="EMBL" id="DS235073">
    <property type="protein sequence ID" value="EEB11390.1"/>
    <property type="molecule type" value="Genomic_DNA"/>
</dbReference>
<dbReference type="GeneID" id="8238251"/>
<dbReference type="KEGG" id="phu:Phum_PHUM112470"/>
<dbReference type="EMBL" id="AAZO01001331">
    <property type="status" value="NOT_ANNOTATED_CDS"/>
    <property type="molecule type" value="Genomic_DNA"/>
</dbReference>
<dbReference type="VEuPathDB" id="VectorBase:PHUM112470"/>
<dbReference type="EnsemblMetazoa" id="PHUM112470-RA">
    <property type="protein sequence ID" value="PHUM112470-PA"/>
    <property type="gene ID" value="PHUM112470"/>
</dbReference>